<evidence type="ECO:0000256" key="9">
    <source>
        <dbReference type="ARBA" id="ARBA00022771"/>
    </source>
</evidence>
<evidence type="ECO:0000256" key="4">
    <source>
        <dbReference type="ARBA" id="ARBA00005884"/>
    </source>
</evidence>
<keyword evidence="8" id="KW-0677">Repeat</keyword>
<keyword evidence="16" id="KW-1185">Reference proteome</keyword>
<dbReference type="SUPFAM" id="SSF57850">
    <property type="entry name" value="RING/U-box"/>
    <property type="match status" value="3"/>
</dbReference>
<dbReference type="Gene3D" id="2.20.25.20">
    <property type="match status" value="1"/>
</dbReference>
<accession>A0AAV1E4D7</accession>
<dbReference type="Gene3D" id="3.30.40.10">
    <property type="entry name" value="Zinc/RING finger domain, C3HC4 (zinc finger)"/>
    <property type="match status" value="1"/>
</dbReference>
<evidence type="ECO:0000256" key="12">
    <source>
        <dbReference type="PROSITE-ProRule" id="PRU00175"/>
    </source>
</evidence>
<dbReference type="GO" id="GO:0061630">
    <property type="term" value="F:ubiquitin protein ligase activity"/>
    <property type="evidence" value="ECO:0007669"/>
    <property type="project" value="UniProtKB-EC"/>
</dbReference>
<feature type="domain" description="RING-type" evidence="13">
    <location>
        <begin position="72"/>
        <end position="119"/>
    </location>
</feature>
<feature type="domain" description="RING-type" evidence="14">
    <location>
        <begin position="68"/>
        <end position="279"/>
    </location>
</feature>
<keyword evidence="10" id="KW-0833">Ubl conjugation pathway</keyword>
<reference evidence="15" key="1">
    <citation type="submission" date="2023-03" db="EMBL/GenBank/DDBJ databases">
        <authorList>
            <person name="Julca I."/>
        </authorList>
    </citation>
    <scope>NUCLEOTIDE SEQUENCE</scope>
</reference>
<dbReference type="CDD" id="cd22584">
    <property type="entry name" value="Rcat_RBR_unk"/>
    <property type="match status" value="1"/>
</dbReference>
<evidence type="ECO:0000256" key="1">
    <source>
        <dbReference type="ARBA" id="ARBA00001798"/>
    </source>
</evidence>
<dbReference type="InterPro" id="IPR013083">
    <property type="entry name" value="Znf_RING/FYVE/PHD"/>
</dbReference>
<comment type="catalytic activity">
    <reaction evidence="1">
        <text>[E2 ubiquitin-conjugating enzyme]-S-ubiquitinyl-L-cysteine + [acceptor protein]-L-lysine = [E2 ubiquitin-conjugating enzyme]-L-cysteine + [acceptor protein]-N(6)-ubiquitinyl-L-lysine.</text>
        <dbReference type="EC" id="2.3.2.31"/>
    </reaction>
</comment>
<dbReference type="EMBL" id="OX459124">
    <property type="protein sequence ID" value="CAI9113803.1"/>
    <property type="molecule type" value="Genomic_DNA"/>
</dbReference>
<dbReference type="AlphaFoldDB" id="A0AAV1E4D7"/>
<dbReference type="FunFam" id="3.30.40.10:FF:000230">
    <property type="entry name" value="RBR-type E3 ubiquitin transferase"/>
    <property type="match status" value="1"/>
</dbReference>
<dbReference type="CDD" id="cd22582">
    <property type="entry name" value="BRcat_RBR_unk"/>
    <property type="match status" value="1"/>
</dbReference>
<dbReference type="InterPro" id="IPR002867">
    <property type="entry name" value="IBR_dom"/>
</dbReference>
<evidence type="ECO:0000256" key="8">
    <source>
        <dbReference type="ARBA" id="ARBA00022737"/>
    </source>
</evidence>
<evidence type="ECO:0000256" key="6">
    <source>
        <dbReference type="ARBA" id="ARBA00022679"/>
    </source>
</evidence>
<dbReference type="GO" id="GO:0008270">
    <property type="term" value="F:zinc ion binding"/>
    <property type="evidence" value="ECO:0007669"/>
    <property type="project" value="UniProtKB-KW"/>
</dbReference>
<proteinExistence type="inferred from homology"/>
<name>A0AAV1E4D7_OLDCO</name>
<dbReference type="GO" id="GO:0016567">
    <property type="term" value="P:protein ubiquitination"/>
    <property type="evidence" value="ECO:0007669"/>
    <property type="project" value="InterPro"/>
</dbReference>
<dbReference type="Gene3D" id="1.20.120.1750">
    <property type="match status" value="1"/>
</dbReference>
<evidence type="ECO:0000259" key="14">
    <source>
        <dbReference type="PROSITE" id="PS51873"/>
    </source>
</evidence>
<dbReference type="Pfam" id="PF01485">
    <property type="entry name" value="IBR"/>
    <property type="match status" value="2"/>
</dbReference>
<evidence type="ECO:0000259" key="13">
    <source>
        <dbReference type="PROSITE" id="PS50089"/>
    </source>
</evidence>
<dbReference type="SMART" id="SM00647">
    <property type="entry name" value="IBR"/>
    <property type="match status" value="2"/>
</dbReference>
<keyword evidence="9 12" id="KW-0863">Zinc-finger</keyword>
<dbReference type="Proteomes" id="UP001161247">
    <property type="component" value="Chromosome 7"/>
</dbReference>
<comment type="similarity">
    <text evidence="4">Belongs to the RBR family. Ariadne subfamily.</text>
</comment>
<dbReference type="PROSITE" id="PS50089">
    <property type="entry name" value="ZF_RING_2"/>
    <property type="match status" value="1"/>
</dbReference>
<evidence type="ECO:0000256" key="3">
    <source>
        <dbReference type="ARBA" id="ARBA00003976"/>
    </source>
</evidence>
<organism evidence="15 16">
    <name type="scientific">Oldenlandia corymbosa var. corymbosa</name>
    <dbReference type="NCBI Taxonomy" id="529605"/>
    <lineage>
        <taxon>Eukaryota</taxon>
        <taxon>Viridiplantae</taxon>
        <taxon>Streptophyta</taxon>
        <taxon>Embryophyta</taxon>
        <taxon>Tracheophyta</taxon>
        <taxon>Spermatophyta</taxon>
        <taxon>Magnoliopsida</taxon>
        <taxon>eudicotyledons</taxon>
        <taxon>Gunneridae</taxon>
        <taxon>Pentapetalae</taxon>
        <taxon>asterids</taxon>
        <taxon>lamiids</taxon>
        <taxon>Gentianales</taxon>
        <taxon>Rubiaceae</taxon>
        <taxon>Rubioideae</taxon>
        <taxon>Spermacoceae</taxon>
        <taxon>Hedyotis-Oldenlandia complex</taxon>
        <taxon>Oldenlandia</taxon>
    </lineage>
</organism>
<dbReference type="InterPro" id="IPR018957">
    <property type="entry name" value="Znf_C3HC4_RING-type"/>
</dbReference>
<evidence type="ECO:0000256" key="11">
    <source>
        <dbReference type="ARBA" id="ARBA00022833"/>
    </source>
</evidence>
<evidence type="ECO:0000313" key="15">
    <source>
        <dbReference type="EMBL" id="CAI9113803.1"/>
    </source>
</evidence>
<dbReference type="PROSITE" id="PS51873">
    <property type="entry name" value="TRIAD"/>
    <property type="match status" value="1"/>
</dbReference>
<keyword evidence="6" id="KW-0808">Transferase</keyword>
<dbReference type="PANTHER" id="PTHR11685">
    <property type="entry name" value="RBR FAMILY RING FINGER AND IBR DOMAIN-CONTAINING"/>
    <property type="match status" value="1"/>
</dbReference>
<dbReference type="InterPro" id="IPR044066">
    <property type="entry name" value="TRIAD_supradom"/>
</dbReference>
<keyword evidence="11" id="KW-0862">Zinc</keyword>
<evidence type="ECO:0000256" key="2">
    <source>
        <dbReference type="ARBA" id="ARBA00001947"/>
    </source>
</evidence>
<comment type="cofactor">
    <cofactor evidence="2">
        <name>Zn(2+)</name>
        <dbReference type="ChEBI" id="CHEBI:29105"/>
    </cofactor>
</comment>
<evidence type="ECO:0000256" key="10">
    <source>
        <dbReference type="ARBA" id="ARBA00022786"/>
    </source>
</evidence>
<dbReference type="InterPro" id="IPR031127">
    <property type="entry name" value="E3_UB_ligase_RBR"/>
</dbReference>
<keyword evidence="7" id="KW-0479">Metal-binding</keyword>
<comment type="function">
    <text evidence="3">Might act as an E3 ubiquitin-protein ligase, or as part of E3 complex, which accepts ubiquitin from specific E2 ubiquitin-conjugating enzymes and then transfers it to substrates.</text>
</comment>
<dbReference type="FunFam" id="1.20.120.1750:FF:000018">
    <property type="entry name" value="RBR-type E3 ubiquitin transferase"/>
    <property type="match status" value="1"/>
</dbReference>
<dbReference type="EC" id="2.3.2.31" evidence="5"/>
<evidence type="ECO:0000256" key="5">
    <source>
        <dbReference type="ARBA" id="ARBA00012251"/>
    </source>
</evidence>
<evidence type="ECO:0000313" key="16">
    <source>
        <dbReference type="Proteomes" id="UP001161247"/>
    </source>
</evidence>
<dbReference type="InterPro" id="IPR001841">
    <property type="entry name" value="Znf_RING"/>
</dbReference>
<dbReference type="PROSITE" id="PS00518">
    <property type="entry name" value="ZF_RING_1"/>
    <property type="match status" value="1"/>
</dbReference>
<dbReference type="Pfam" id="PF00097">
    <property type="entry name" value="zf-C3HC4"/>
    <property type="match status" value="1"/>
</dbReference>
<dbReference type="InterPro" id="IPR017907">
    <property type="entry name" value="Znf_RING_CS"/>
</dbReference>
<protein>
    <recommendedName>
        <fullName evidence="5">RBR-type E3 ubiquitin transferase</fullName>
        <ecNumber evidence="5">2.3.2.31</ecNumber>
    </recommendedName>
</protein>
<gene>
    <name evidence="15" type="ORF">OLC1_LOCUS20736</name>
</gene>
<evidence type="ECO:0000256" key="7">
    <source>
        <dbReference type="ARBA" id="ARBA00022723"/>
    </source>
</evidence>
<sequence>MAAQENFIDLDDDDFDSSAVLASDVNYAESLQLLEAVMASMMVNDPQIPLNFIQEEQIREEAVHESSLQIVCEICTDSKEIDQTYENRICNHVFCNDCIRQHVEARLEESSTTRSIVCPAVDCKEEIEFHYCQSIMPETLLRKWDKILCESSIDSSQKIYCPFKDCSAMMLMDTEEEVISSRTECFACFRLFCARCSVPWHQSFSCEEYQRLDVNERAGEDLMLKKLAEENSWNRCPRCKYYVEKSEGCIHMTCRCGFQFCYACGATWTEDHGGCQPDDED</sequence>